<organism evidence="1 2">
    <name type="scientific">Thermoproteus sp. AZ2</name>
    <dbReference type="NCBI Taxonomy" id="1609232"/>
    <lineage>
        <taxon>Archaea</taxon>
        <taxon>Thermoproteota</taxon>
        <taxon>Thermoprotei</taxon>
        <taxon>Thermoproteales</taxon>
        <taxon>Thermoproteaceae</taxon>
        <taxon>Thermoproteus</taxon>
    </lineage>
</organism>
<accession>A0ACC6V0S3</accession>
<name>A0ACC6V0S3_9CREN</name>
<dbReference type="Proteomes" id="UP000033636">
    <property type="component" value="Unassembled WGS sequence"/>
</dbReference>
<dbReference type="EMBL" id="JZWT02000012">
    <property type="protein sequence ID" value="MFB6490662.1"/>
    <property type="molecule type" value="Genomic_DNA"/>
</dbReference>
<comment type="caution">
    <text evidence="1">The sequence shown here is derived from an EMBL/GenBank/DDBJ whole genome shotgun (WGS) entry which is preliminary data.</text>
</comment>
<evidence type="ECO:0000313" key="1">
    <source>
        <dbReference type="EMBL" id="MFB6490662.1"/>
    </source>
</evidence>
<sequence length="257" mass="27525">MSLGGLWRSVPQTVGIIGLGKLGSAIGLRLKERGFRVVGSVKTHKSLERARSFGLEAYLDSWAVVSKSDLVILSVKPRDFPKIAIKTEKPVISFMAGVPLSSLSQTSPRPFRAMTNLALTAVAVSGEYDESIHNFLKELSPKVYWVDESLLDPLTVVLGSGPAIVAELMRQLTRAAVNVGVPWEVAEEIIGGLFAATPRLVEGGGVEELVRRVATPGGTTIRALVEMSSLEATLARSIEGAVERARLIAEGLKRGVK</sequence>
<reference evidence="1" key="1">
    <citation type="submission" date="2024-07" db="EMBL/GenBank/DDBJ databases">
        <title>Metagenome and Metagenome-Assembled Genomes of Archaea from a hot spring from the geothermal field of Los Azufres, Mexico.</title>
        <authorList>
            <person name="Marin-Paredes R."/>
            <person name="Martinez-Romero E."/>
            <person name="Servin-Garciduenas L.E."/>
        </authorList>
    </citation>
    <scope>NUCLEOTIDE SEQUENCE</scope>
</reference>
<gene>
    <name evidence="1" type="ORF">TU35_005355</name>
</gene>
<protein>
    <submittedName>
        <fullName evidence="1">Pyrroline-5-carboxylate reductase family protein</fullName>
    </submittedName>
</protein>
<proteinExistence type="predicted"/>
<evidence type="ECO:0000313" key="2">
    <source>
        <dbReference type="Proteomes" id="UP000033636"/>
    </source>
</evidence>